<feature type="non-terminal residue" evidence="1">
    <location>
        <position position="1"/>
    </location>
</feature>
<evidence type="ECO:0008006" key="3">
    <source>
        <dbReference type="Google" id="ProtNLM"/>
    </source>
</evidence>
<dbReference type="Gene3D" id="3.40.630.30">
    <property type="match status" value="1"/>
</dbReference>
<protein>
    <recommendedName>
        <fullName evidence="3">N-acetyltransferase domain-containing protein</fullName>
    </recommendedName>
</protein>
<name>A0A9P5YQQ9_9AGAR</name>
<comment type="caution">
    <text evidence="1">The sequence shown here is derived from an EMBL/GenBank/DDBJ whole genome shotgun (WGS) entry which is preliminary data.</text>
</comment>
<dbReference type="SUPFAM" id="SSF55729">
    <property type="entry name" value="Acyl-CoA N-acyltransferases (Nat)"/>
    <property type="match status" value="1"/>
</dbReference>
<accession>A0A9P5YQQ9</accession>
<organism evidence="1 2">
    <name type="scientific">Pholiota conissans</name>
    <dbReference type="NCBI Taxonomy" id="109636"/>
    <lineage>
        <taxon>Eukaryota</taxon>
        <taxon>Fungi</taxon>
        <taxon>Dikarya</taxon>
        <taxon>Basidiomycota</taxon>
        <taxon>Agaricomycotina</taxon>
        <taxon>Agaricomycetes</taxon>
        <taxon>Agaricomycetidae</taxon>
        <taxon>Agaricales</taxon>
        <taxon>Agaricineae</taxon>
        <taxon>Strophariaceae</taxon>
        <taxon>Pholiota</taxon>
    </lineage>
</organism>
<dbReference type="Proteomes" id="UP000807469">
    <property type="component" value="Unassembled WGS sequence"/>
</dbReference>
<evidence type="ECO:0000313" key="2">
    <source>
        <dbReference type="Proteomes" id="UP000807469"/>
    </source>
</evidence>
<dbReference type="AlphaFoldDB" id="A0A9P5YQQ9"/>
<evidence type="ECO:0000313" key="1">
    <source>
        <dbReference type="EMBL" id="KAF9474138.1"/>
    </source>
</evidence>
<keyword evidence="2" id="KW-1185">Reference proteome</keyword>
<reference evidence="1" key="1">
    <citation type="submission" date="2020-11" db="EMBL/GenBank/DDBJ databases">
        <authorList>
            <consortium name="DOE Joint Genome Institute"/>
            <person name="Ahrendt S."/>
            <person name="Riley R."/>
            <person name="Andreopoulos W."/>
            <person name="Labutti K."/>
            <person name="Pangilinan J."/>
            <person name="Ruiz-Duenas F.J."/>
            <person name="Barrasa J.M."/>
            <person name="Sanchez-Garcia M."/>
            <person name="Camarero S."/>
            <person name="Miyauchi S."/>
            <person name="Serrano A."/>
            <person name="Linde D."/>
            <person name="Babiker R."/>
            <person name="Drula E."/>
            <person name="Ayuso-Fernandez I."/>
            <person name="Pacheco R."/>
            <person name="Padilla G."/>
            <person name="Ferreira P."/>
            <person name="Barriuso J."/>
            <person name="Kellner H."/>
            <person name="Castanera R."/>
            <person name="Alfaro M."/>
            <person name="Ramirez L."/>
            <person name="Pisabarro A.G."/>
            <person name="Kuo A."/>
            <person name="Tritt A."/>
            <person name="Lipzen A."/>
            <person name="He G."/>
            <person name="Yan M."/>
            <person name="Ng V."/>
            <person name="Cullen D."/>
            <person name="Martin F."/>
            <person name="Rosso M.-N."/>
            <person name="Henrissat B."/>
            <person name="Hibbett D."/>
            <person name="Martinez A.T."/>
            <person name="Grigoriev I.V."/>
        </authorList>
    </citation>
    <scope>NUCLEOTIDE SEQUENCE</scope>
    <source>
        <strain evidence="1">CIRM-BRFM 674</strain>
    </source>
</reference>
<dbReference type="EMBL" id="MU155395">
    <property type="protein sequence ID" value="KAF9474138.1"/>
    <property type="molecule type" value="Genomic_DNA"/>
</dbReference>
<dbReference type="OrthoDB" id="630895at2759"/>
<gene>
    <name evidence="1" type="ORF">BDN70DRAFT_816205</name>
</gene>
<dbReference type="InterPro" id="IPR016181">
    <property type="entry name" value="Acyl_CoA_acyltransferase"/>
</dbReference>
<proteinExistence type="predicted"/>
<sequence length="78" mass="9265">EGYGTEFTRFMVDYASQTLNAHQVSLDVFGENERAAGLCRKMWARQRKTRWTNRKWEDTTLISISRDEWTKMREGTSE</sequence>